<accession>A0ABQ9FKH0</accession>
<keyword evidence="1" id="KW-0472">Membrane</keyword>
<protein>
    <submittedName>
        <fullName evidence="2">Uncharacterized protein</fullName>
    </submittedName>
</protein>
<dbReference type="Proteomes" id="UP001217089">
    <property type="component" value="Unassembled WGS sequence"/>
</dbReference>
<feature type="transmembrane region" description="Helical" evidence="1">
    <location>
        <begin position="78"/>
        <end position="96"/>
    </location>
</feature>
<dbReference type="EMBL" id="JARBDR010000328">
    <property type="protein sequence ID" value="KAJ8316170.1"/>
    <property type="molecule type" value="Genomic_DNA"/>
</dbReference>
<keyword evidence="1" id="KW-1133">Transmembrane helix</keyword>
<sequence length="110" mass="12630">MGDYHYYGCEGHQDIHQAARLYAQAAIKNDPHVSCPINVYKSICKDSPRTEAYIPCSISLYRIQGLEIWSIYEKPLKVIGFIVVAVITTISMYIIFTHMRNPHIVQQETI</sequence>
<comment type="caution">
    <text evidence="2">The sequence shown here is derived from an EMBL/GenBank/DDBJ whole genome shotgun (WGS) entry which is preliminary data.</text>
</comment>
<gene>
    <name evidence="2" type="ORF">KUTeg_006184</name>
</gene>
<organism evidence="2 3">
    <name type="scientific">Tegillarca granosa</name>
    <name type="common">Malaysian cockle</name>
    <name type="synonym">Anadara granosa</name>
    <dbReference type="NCBI Taxonomy" id="220873"/>
    <lineage>
        <taxon>Eukaryota</taxon>
        <taxon>Metazoa</taxon>
        <taxon>Spiralia</taxon>
        <taxon>Lophotrochozoa</taxon>
        <taxon>Mollusca</taxon>
        <taxon>Bivalvia</taxon>
        <taxon>Autobranchia</taxon>
        <taxon>Pteriomorphia</taxon>
        <taxon>Arcoida</taxon>
        <taxon>Arcoidea</taxon>
        <taxon>Arcidae</taxon>
        <taxon>Tegillarca</taxon>
    </lineage>
</organism>
<reference evidence="2 3" key="1">
    <citation type="submission" date="2022-12" db="EMBL/GenBank/DDBJ databases">
        <title>Chromosome-level genome of Tegillarca granosa.</title>
        <authorList>
            <person name="Kim J."/>
        </authorList>
    </citation>
    <scope>NUCLEOTIDE SEQUENCE [LARGE SCALE GENOMIC DNA]</scope>
    <source>
        <strain evidence="2">Teg-2019</strain>
        <tissue evidence="2">Adductor muscle</tissue>
    </source>
</reference>
<evidence type="ECO:0000313" key="2">
    <source>
        <dbReference type="EMBL" id="KAJ8316170.1"/>
    </source>
</evidence>
<evidence type="ECO:0000256" key="1">
    <source>
        <dbReference type="SAM" id="Phobius"/>
    </source>
</evidence>
<keyword evidence="1" id="KW-0812">Transmembrane</keyword>
<keyword evidence="3" id="KW-1185">Reference proteome</keyword>
<proteinExistence type="predicted"/>
<evidence type="ECO:0000313" key="3">
    <source>
        <dbReference type="Proteomes" id="UP001217089"/>
    </source>
</evidence>
<name>A0ABQ9FKH0_TEGGR</name>